<comment type="caution">
    <text evidence="8">The sequence shown here is derived from an EMBL/GenBank/DDBJ whole genome shotgun (WGS) entry which is preliminary data.</text>
</comment>
<gene>
    <name evidence="8" type="ORF">A1O9_12952</name>
</gene>
<keyword evidence="5 6" id="KW-0472">Membrane</keyword>
<feature type="transmembrane region" description="Helical" evidence="6">
    <location>
        <begin position="436"/>
        <end position="459"/>
    </location>
</feature>
<dbReference type="PANTHER" id="PTHR23501:SF195">
    <property type="entry name" value="PEP5"/>
    <property type="match status" value="1"/>
</dbReference>
<name>A0A072NVB7_9EURO</name>
<dbReference type="SUPFAM" id="SSF103473">
    <property type="entry name" value="MFS general substrate transporter"/>
    <property type="match status" value="1"/>
</dbReference>
<evidence type="ECO:0000256" key="5">
    <source>
        <dbReference type="ARBA" id="ARBA00023136"/>
    </source>
</evidence>
<dbReference type="InterPro" id="IPR010573">
    <property type="entry name" value="MFS_Str1/Tri12-like"/>
</dbReference>
<feature type="transmembrane region" description="Helical" evidence="6">
    <location>
        <begin position="77"/>
        <end position="98"/>
    </location>
</feature>
<keyword evidence="2" id="KW-0813">Transport</keyword>
<reference evidence="8 9" key="1">
    <citation type="submission" date="2013-03" db="EMBL/GenBank/DDBJ databases">
        <title>The Genome Sequence of Exophiala aquamarina CBS 119918.</title>
        <authorList>
            <consortium name="The Broad Institute Genomics Platform"/>
            <person name="Cuomo C."/>
            <person name="de Hoog S."/>
            <person name="Gorbushina A."/>
            <person name="Walker B."/>
            <person name="Young S.K."/>
            <person name="Zeng Q."/>
            <person name="Gargeya S."/>
            <person name="Fitzgerald M."/>
            <person name="Haas B."/>
            <person name="Abouelleil A."/>
            <person name="Allen A.W."/>
            <person name="Alvarado L."/>
            <person name="Arachchi H.M."/>
            <person name="Berlin A.M."/>
            <person name="Chapman S.B."/>
            <person name="Gainer-Dewar J."/>
            <person name="Goldberg J."/>
            <person name="Griggs A."/>
            <person name="Gujja S."/>
            <person name="Hansen M."/>
            <person name="Howarth C."/>
            <person name="Imamovic A."/>
            <person name="Ireland A."/>
            <person name="Larimer J."/>
            <person name="McCowan C."/>
            <person name="Murphy C."/>
            <person name="Pearson M."/>
            <person name="Poon T.W."/>
            <person name="Priest M."/>
            <person name="Roberts A."/>
            <person name="Saif S."/>
            <person name="Shea T."/>
            <person name="Sisk P."/>
            <person name="Sykes S."/>
            <person name="Wortman J."/>
            <person name="Nusbaum C."/>
            <person name="Birren B."/>
        </authorList>
    </citation>
    <scope>NUCLEOTIDE SEQUENCE [LARGE SCALE GENOMIC DNA]</scope>
    <source>
        <strain evidence="8 9">CBS 119918</strain>
    </source>
</reference>
<evidence type="ECO:0000259" key="7">
    <source>
        <dbReference type="PROSITE" id="PS50850"/>
    </source>
</evidence>
<feature type="transmembrane region" description="Helical" evidence="6">
    <location>
        <begin position="320"/>
        <end position="339"/>
    </location>
</feature>
<dbReference type="GO" id="GO:0005886">
    <property type="term" value="C:plasma membrane"/>
    <property type="evidence" value="ECO:0007669"/>
    <property type="project" value="TreeGrafter"/>
</dbReference>
<feature type="transmembrane region" description="Helical" evidence="6">
    <location>
        <begin position="20"/>
        <end position="39"/>
    </location>
</feature>
<keyword evidence="4 6" id="KW-1133">Transmembrane helix</keyword>
<dbReference type="Gene3D" id="1.20.1250.20">
    <property type="entry name" value="MFS general substrate transporter like domains"/>
    <property type="match status" value="1"/>
</dbReference>
<dbReference type="VEuPathDB" id="FungiDB:A1O9_12952"/>
<dbReference type="OrthoDB" id="4139357at2759"/>
<dbReference type="Proteomes" id="UP000027920">
    <property type="component" value="Unassembled WGS sequence"/>
</dbReference>
<feature type="transmembrane region" description="Helical" evidence="6">
    <location>
        <begin position="221"/>
        <end position="242"/>
    </location>
</feature>
<feature type="transmembrane region" description="Helical" evidence="6">
    <location>
        <begin position="180"/>
        <end position="197"/>
    </location>
</feature>
<proteinExistence type="predicted"/>
<organism evidence="8 9">
    <name type="scientific">Exophiala aquamarina CBS 119918</name>
    <dbReference type="NCBI Taxonomy" id="1182545"/>
    <lineage>
        <taxon>Eukaryota</taxon>
        <taxon>Fungi</taxon>
        <taxon>Dikarya</taxon>
        <taxon>Ascomycota</taxon>
        <taxon>Pezizomycotina</taxon>
        <taxon>Eurotiomycetes</taxon>
        <taxon>Chaetothyriomycetidae</taxon>
        <taxon>Chaetothyriales</taxon>
        <taxon>Herpotrichiellaceae</taxon>
        <taxon>Exophiala</taxon>
    </lineage>
</organism>
<feature type="transmembrane region" description="Helical" evidence="6">
    <location>
        <begin position="291"/>
        <end position="308"/>
    </location>
</feature>
<evidence type="ECO:0000313" key="9">
    <source>
        <dbReference type="Proteomes" id="UP000027920"/>
    </source>
</evidence>
<accession>A0A072NVB7</accession>
<feature type="domain" description="Major facilitator superfamily (MFS) profile" evidence="7">
    <location>
        <begin position="1"/>
        <end position="411"/>
    </location>
</feature>
<dbReference type="GO" id="GO:0022857">
    <property type="term" value="F:transmembrane transporter activity"/>
    <property type="evidence" value="ECO:0007669"/>
    <property type="project" value="InterPro"/>
</dbReference>
<dbReference type="Pfam" id="PF06609">
    <property type="entry name" value="TRI12"/>
    <property type="match status" value="1"/>
</dbReference>
<protein>
    <recommendedName>
        <fullName evidence="7">Major facilitator superfamily (MFS) profile domain-containing protein</fullName>
    </recommendedName>
</protein>
<comment type="subcellular location">
    <subcellularLocation>
        <location evidence="1">Membrane</location>
        <topology evidence="1">Multi-pass membrane protein</topology>
    </subcellularLocation>
</comment>
<dbReference type="InterPro" id="IPR020846">
    <property type="entry name" value="MFS_dom"/>
</dbReference>
<evidence type="ECO:0000256" key="1">
    <source>
        <dbReference type="ARBA" id="ARBA00004141"/>
    </source>
</evidence>
<dbReference type="EMBL" id="AMGV01000035">
    <property type="protein sequence ID" value="KEF50998.1"/>
    <property type="molecule type" value="Genomic_DNA"/>
</dbReference>
<dbReference type="InterPro" id="IPR036259">
    <property type="entry name" value="MFS_trans_sf"/>
</dbReference>
<evidence type="ECO:0000256" key="4">
    <source>
        <dbReference type="ARBA" id="ARBA00022989"/>
    </source>
</evidence>
<evidence type="ECO:0000256" key="6">
    <source>
        <dbReference type="SAM" id="Phobius"/>
    </source>
</evidence>
<dbReference type="PANTHER" id="PTHR23501">
    <property type="entry name" value="MAJOR FACILITATOR SUPERFAMILY"/>
    <property type="match status" value="1"/>
</dbReference>
<dbReference type="PROSITE" id="PS50850">
    <property type="entry name" value="MFS"/>
    <property type="match status" value="1"/>
</dbReference>
<dbReference type="RefSeq" id="XP_013253588.1">
    <property type="nucleotide sequence ID" value="XM_013398134.1"/>
</dbReference>
<evidence type="ECO:0000256" key="2">
    <source>
        <dbReference type="ARBA" id="ARBA00022448"/>
    </source>
</evidence>
<keyword evidence="9" id="KW-1185">Reference proteome</keyword>
<evidence type="ECO:0000313" key="8">
    <source>
        <dbReference type="EMBL" id="KEF50998.1"/>
    </source>
</evidence>
<dbReference type="GeneID" id="25287846"/>
<dbReference type="AlphaFoldDB" id="A0A072NVB7"/>
<feature type="transmembrane region" description="Helical" evidence="6">
    <location>
        <begin position="151"/>
        <end position="173"/>
    </location>
</feature>
<sequence>MCNAATSMVFGSYSDLFGRRWFIIFGNTIVFAGLIIAGAAKNTDTFLAACAISGLGGGLAQQSAWAVPELLPNRVRHIALVITEASTWTCVTLGPVAARLAFHEGAKWRWLFYGPAIGAGLNAAFLSWFYFPPKHPRGVPWDKAMKIIDYVGAALFTAGGILVLLGIVYTNLLPASNPRVVVLLSVGFAVIIAFALWERFMPMEAPLCPPKIFAKSWGREFTFPLLAATIINMFYYSTNIAYISQMNILYTDSYTPLSYALKLTLPQNMGMMCGQALLALTGSWIKWWRTQYFISTLWMVLFGTLLALGNQDNRGMMMSFAYLCQFGYGWSLTLSFAFIQLGVDQVELGVAGALAGVGRWTGGSIASSVYTTILTNSLTSESAKKIPAAAVSAGLSEQMIPVLFKALPNGLAAVQQVPGLSSVVAATIWKAWQDSYIIAIRNVCLASLGFGIVALVLVIPCRDLAPKMTPKIEVFLENDVNAAKNRFH</sequence>
<dbReference type="HOGENOM" id="CLU_000960_25_2_1"/>
<keyword evidence="3 6" id="KW-0812">Transmembrane</keyword>
<feature type="transmembrane region" description="Helical" evidence="6">
    <location>
        <begin position="110"/>
        <end position="131"/>
    </location>
</feature>
<feature type="transmembrane region" description="Helical" evidence="6">
    <location>
        <begin position="263"/>
        <end position="285"/>
    </location>
</feature>
<evidence type="ECO:0000256" key="3">
    <source>
        <dbReference type="ARBA" id="ARBA00022692"/>
    </source>
</evidence>